<evidence type="ECO:0000313" key="1">
    <source>
        <dbReference type="EMBL" id="CBI06412.1"/>
    </source>
</evidence>
<gene>
    <name evidence="1" type="ORF">CARN5_0073</name>
</gene>
<sequence>MHDNLQENQGFIDDAKARGLDTLAYHDRKSQGFMLIAGHPESIRILGEILDDYETMWGMAEEIMGAKGESEHA</sequence>
<dbReference type="AlphaFoldDB" id="E6QGP8"/>
<organism evidence="1">
    <name type="scientific">mine drainage metagenome</name>
    <dbReference type="NCBI Taxonomy" id="410659"/>
    <lineage>
        <taxon>unclassified sequences</taxon>
        <taxon>metagenomes</taxon>
        <taxon>ecological metagenomes</taxon>
    </lineage>
</organism>
<accession>E6QGP8</accession>
<name>E6QGP8_9ZZZZ</name>
<comment type="caution">
    <text evidence="1">The sequence shown here is derived from an EMBL/GenBank/DDBJ whole genome shotgun (WGS) entry which is preliminary data.</text>
</comment>
<reference evidence="1" key="1">
    <citation type="submission" date="2009-10" db="EMBL/GenBank/DDBJ databases">
        <title>Diversity of trophic interactions inside an arsenic-rich microbial ecosystem.</title>
        <authorList>
            <person name="Bertin P.N."/>
            <person name="Heinrich-Salmeron A."/>
            <person name="Pelletier E."/>
            <person name="Goulhen-Chollet F."/>
            <person name="Arsene-Ploetze F."/>
            <person name="Gallien S."/>
            <person name="Calteau A."/>
            <person name="Vallenet D."/>
            <person name="Casiot C."/>
            <person name="Chane-Woon-Ming B."/>
            <person name="Giloteaux L."/>
            <person name="Barakat M."/>
            <person name="Bonnefoy V."/>
            <person name="Bruneel O."/>
            <person name="Chandler M."/>
            <person name="Cleiss J."/>
            <person name="Duran R."/>
            <person name="Elbaz-Poulichet F."/>
            <person name="Fonknechten N."/>
            <person name="Lauga B."/>
            <person name="Mornico D."/>
            <person name="Ortet P."/>
            <person name="Schaeffer C."/>
            <person name="Siguier P."/>
            <person name="Alexander Thil Smith A."/>
            <person name="Van Dorsselaer A."/>
            <person name="Weissenbach J."/>
            <person name="Medigue C."/>
            <person name="Le Paslier D."/>
        </authorList>
    </citation>
    <scope>NUCLEOTIDE SEQUENCE</scope>
</reference>
<protein>
    <submittedName>
        <fullName evidence="1">Uncharacterized protein</fullName>
    </submittedName>
</protein>
<dbReference type="EMBL" id="CABP01000178">
    <property type="protein sequence ID" value="CBI06412.1"/>
    <property type="molecule type" value="Genomic_DNA"/>
</dbReference>
<proteinExistence type="predicted"/>